<organism evidence="2 3">
    <name type="scientific">Miscanthus lutarioriparius</name>
    <dbReference type="NCBI Taxonomy" id="422564"/>
    <lineage>
        <taxon>Eukaryota</taxon>
        <taxon>Viridiplantae</taxon>
        <taxon>Streptophyta</taxon>
        <taxon>Embryophyta</taxon>
        <taxon>Tracheophyta</taxon>
        <taxon>Spermatophyta</taxon>
        <taxon>Magnoliopsida</taxon>
        <taxon>Liliopsida</taxon>
        <taxon>Poales</taxon>
        <taxon>Poaceae</taxon>
        <taxon>PACMAD clade</taxon>
        <taxon>Panicoideae</taxon>
        <taxon>Andropogonodae</taxon>
        <taxon>Andropogoneae</taxon>
        <taxon>Saccharinae</taxon>
        <taxon>Miscanthus</taxon>
    </lineage>
</organism>
<reference evidence="2" key="1">
    <citation type="submission" date="2020-10" db="EMBL/GenBank/DDBJ databases">
        <authorList>
            <person name="Han B."/>
            <person name="Lu T."/>
            <person name="Zhao Q."/>
            <person name="Huang X."/>
            <person name="Zhao Y."/>
        </authorList>
    </citation>
    <scope>NUCLEOTIDE SEQUENCE</scope>
</reference>
<dbReference type="GO" id="GO:0006013">
    <property type="term" value="P:mannose metabolic process"/>
    <property type="evidence" value="ECO:0007669"/>
    <property type="project" value="InterPro"/>
</dbReference>
<name>A0A811QCB1_9POAL</name>
<evidence type="ECO:0000313" key="2">
    <source>
        <dbReference type="EMBL" id="CAD6253744.1"/>
    </source>
</evidence>
<dbReference type="Gene3D" id="2.70.98.30">
    <property type="entry name" value="Golgi alpha-mannosidase II, domain 4"/>
    <property type="match status" value="2"/>
</dbReference>
<dbReference type="SUPFAM" id="SSF74650">
    <property type="entry name" value="Galactose mutarotase-like"/>
    <property type="match status" value="1"/>
</dbReference>
<accession>A0A811QCB1</accession>
<proteinExistence type="predicted"/>
<dbReference type="PANTHER" id="PTHR11607:SF3">
    <property type="entry name" value="LYSOSOMAL ALPHA-MANNOSIDASE"/>
    <property type="match status" value="1"/>
</dbReference>
<dbReference type="InterPro" id="IPR011682">
    <property type="entry name" value="Glyco_hydro_38_C"/>
</dbReference>
<dbReference type="InterPro" id="IPR011013">
    <property type="entry name" value="Gal_mutarotase_sf_dom"/>
</dbReference>
<dbReference type="OrthoDB" id="2016903at2759"/>
<dbReference type="InterPro" id="IPR050843">
    <property type="entry name" value="Glycosyl_Hydrlase_38"/>
</dbReference>
<dbReference type="GO" id="GO:0030246">
    <property type="term" value="F:carbohydrate binding"/>
    <property type="evidence" value="ECO:0007669"/>
    <property type="project" value="InterPro"/>
</dbReference>
<protein>
    <recommendedName>
        <fullName evidence="1">Glycosyl hydrolase family 38 C-terminal domain-containing protein</fullName>
    </recommendedName>
</protein>
<evidence type="ECO:0000259" key="1">
    <source>
        <dbReference type="Pfam" id="PF07748"/>
    </source>
</evidence>
<dbReference type="GO" id="GO:0004559">
    <property type="term" value="F:alpha-mannosidase activity"/>
    <property type="evidence" value="ECO:0007669"/>
    <property type="project" value="InterPro"/>
</dbReference>
<dbReference type="AlphaFoldDB" id="A0A811QCB1"/>
<keyword evidence="3" id="KW-1185">Reference proteome</keyword>
<gene>
    <name evidence="2" type="ORF">NCGR_LOCUS37368</name>
</gene>
<sequence length="218" mass="24635">MASGAYIFCPNGTVPIKTDGQVLLTVLRGPILDEVHQQINSWIYQITRVYKGKDYVENEFIVNVEDDSKELSVLVDRSIGGSSIKDEQIELMLHRNIMRNISLKFEQIEGKYYIKIDPQGEGARWRRTFGQEIYSPLLVFTEQAGGNWANSHVAKFSAMDSTYSLPDNVAMLTFQELENGSVLRFAHLYEVLHCILTFGCYRSGRGQGAQGSFSFSES</sequence>
<dbReference type="Proteomes" id="UP000604825">
    <property type="component" value="Unassembled WGS sequence"/>
</dbReference>
<dbReference type="PANTHER" id="PTHR11607">
    <property type="entry name" value="ALPHA-MANNOSIDASE"/>
    <property type="match status" value="1"/>
</dbReference>
<evidence type="ECO:0000313" key="3">
    <source>
        <dbReference type="Proteomes" id="UP000604825"/>
    </source>
</evidence>
<dbReference type="Pfam" id="PF07748">
    <property type="entry name" value="Glyco_hydro_38C"/>
    <property type="match status" value="1"/>
</dbReference>
<comment type="caution">
    <text evidence="2">The sequence shown here is derived from an EMBL/GenBank/DDBJ whole genome shotgun (WGS) entry which is preliminary data.</text>
</comment>
<feature type="domain" description="Glycosyl hydrolase family 38 C-terminal" evidence="1">
    <location>
        <begin position="2"/>
        <end position="64"/>
    </location>
</feature>
<dbReference type="EMBL" id="CAJGYO010000009">
    <property type="protein sequence ID" value="CAD6253744.1"/>
    <property type="molecule type" value="Genomic_DNA"/>
</dbReference>